<gene>
    <name evidence="1" type="ORF">SAMN04489760_12833</name>
</gene>
<evidence type="ECO:0000313" key="1">
    <source>
        <dbReference type="EMBL" id="SEM63333.1"/>
    </source>
</evidence>
<reference evidence="1 2" key="1">
    <citation type="submission" date="2016-10" db="EMBL/GenBank/DDBJ databases">
        <authorList>
            <person name="de Groot N.N."/>
        </authorList>
    </citation>
    <scope>NUCLEOTIDE SEQUENCE [LARGE SCALE GENOMIC DNA]</scope>
    <source>
        <strain evidence="1 2">DSM 8423</strain>
    </source>
</reference>
<dbReference type="STRING" id="43775.SAMN04489760_12833"/>
<keyword evidence="2" id="KW-1185">Reference proteome</keyword>
<accession>A0A1H7ZYH3</accession>
<dbReference type="Proteomes" id="UP000198744">
    <property type="component" value="Unassembled WGS sequence"/>
</dbReference>
<dbReference type="InterPro" id="IPR021219">
    <property type="entry name" value="DUF2703"/>
</dbReference>
<proteinExistence type="predicted"/>
<dbReference type="Pfam" id="PF10865">
    <property type="entry name" value="DUF2703"/>
    <property type="match status" value="1"/>
</dbReference>
<name>A0A1H7ZYH3_9BACT</name>
<organism evidence="1 2">
    <name type="scientific">Syntrophus gentianae</name>
    <dbReference type="NCBI Taxonomy" id="43775"/>
    <lineage>
        <taxon>Bacteria</taxon>
        <taxon>Pseudomonadati</taxon>
        <taxon>Thermodesulfobacteriota</taxon>
        <taxon>Syntrophia</taxon>
        <taxon>Syntrophales</taxon>
        <taxon>Syntrophaceae</taxon>
        <taxon>Syntrophus</taxon>
    </lineage>
</organism>
<dbReference type="EMBL" id="FOBS01000028">
    <property type="protein sequence ID" value="SEM63333.1"/>
    <property type="molecule type" value="Genomic_DNA"/>
</dbReference>
<dbReference type="RefSeq" id="WP_093884419.1">
    <property type="nucleotide sequence ID" value="NZ_FOBS01000028.1"/>
</dbReference>
<dbReference type="OrthoDB" id="9809963at2"/>
<dbReference type="AlphaFoldDB" id="A0A1H7ZYH3"/>
<sequence>MKTLTIRWKRLVDGQDQTCPRCGATGETVRSAVDKLKKALAELGIEVLFKTETLDFPMFSQDSLQSNRIWIGEKPLEEWIGATVGQSPCCGVCGDSDCRTLSIGNNTYEEIPERLIVQAGLLAAAELYTD</sequence>
<evidence type="ECO:0000313" key="2">
    <source>
        <dbReference type="Proteomes" id="UP000198744"/>
    </source>
</evidence>
<evidence type="ECO:0008006" key="3">
    <source>
        <dbReference type="Google" id="ProtNLM"/>
    </source>
</evidence>
<protein>
    <recommendedName>
        <fullName evidence="3">DUF2703 domain-containing protein</fullName>
    </recommendedName>
</protein>